<name>A0A448XJ30_9PLAT</name>
<keyword evidence="2" id="KW-1185">Reference proteome</keyword>
<dbReference type="Proteomes" id="UP000784294">
    <property type="component" value="Unassembled WGS sequence"/>
</dbReference>
<accession>A0A448XJ30</accession>
<dbReference type="EMBL" id="CAAALY010256158">
    <property type="protein sequence ID" value="VEL37855.1"/>
    <property type="molecule type" value="Genomic_DNA"/>
</dbReference>
<gene>
    <name evidence="1" type="ORF">PXEA_LOCUS31295</name>
</gene>
<evidence type="ECO:0000313" key="2">
    <source>
        <dbReference type="Proteomes" id="UP000784294"/>
    </source>
</evidence>
<sequence>MLTTRDNLVPIEHVQLIGHEALSELMQAQRLAGVLRAYEPQLRIIEGLVRSTGPICMPIRALVLAHGLSEYRRIVKALILQWLRLFSQMCNKRFIRA</sequence>
<reference evidence="1" key="1">
    <citation type="submission" date="2018-11" db="EMBL/GenBank/DDBJ databases">
        <authorList>
            <consortium name="Pathogen Informatics"/>
        </authorList>
    </citation>
    <scope>NUCLEOTIDE SEQUENCE</scope>
</reference>
<proteinExistence type="predicted"/>
<dbReference type="AlphaFoldDB" id="A0A448XJ30"/>
<protein>
    <submittedName>
        <fullName evidence="1">Uncharacterized protein</fullName>
    </submittedName>
</protein>
<comment type="caution">
    <text evidence="1">The sequence shown here is derived from an EMBL/GenBank/DDBJ whole genome shotgun (WGS) entry which is preliminary data.</text>
</comment>
<evidence type="ECO:0000313" key="1">
    <source>
        <dbReference type="EMBL" id="VEL37855.1"/>
    </source>
</evidence>
<organism evidence="1 2">
    <name type="scientific">Protopolystoma xenopodis</name>
    <dbReference type="NCBI Taxonomy" id="117903"/>
    <lineage>
        <taxon>Eukaryota</taxon>
        <taxon>Metazoa</taxon>
        <taxon>Spiralia</taxon>
        <taxon>Lophotrochozoa</taxon>
        <taxon>Platyhelminthes</taxon>
        <taxon>Monogenea</taxon>
        <taxon>Polyopisthocotylea</taxon>
        <taxon>Polystomatidea</taxon>
        <taxon>Polystomatidae</taxon>
        <taxon>Protopolystoma</taxon>
    </lineage>
</organism>